<dbReference type="Proteomes" id="UP000254701">
    <property type="component" value="Unassembled WGS sequence"/>
</dbReference>
<proteinExistence type="predicted"/>
<dbReference type="RefSeq" id="WP_115731593.1">
    <property type="nucleotide sequence ID" value="NZ_BAAAVY010000002.1"/>
</dbReference>
<name>A0A380WKN7_AMIAI</name>
<evidence type="ECO:0000313" key="2">
    <source>
        <dbReference type="Proteomes" id="UP000254701"/>
    </source>
</evidence>
<sequence length="593" mass="60444">MTSLVYSTGTVSVSNASAVVTGTGTAWALALVTGGMFSFAGMSVPILSVESDTSLTLAYAWPGTTASGAYAIARETSEAVRAAWINDRLARLMTKPWGTGVVPDGRGTLAERDALNPMPTDKYCWLREEPGFDPTLYFKTPSGWIGPYSLVGEQGPPGVGEGGYGLPAGGTTGQVPVKSSGVDGAVAWGTIDQASVDTQSTLATTRGDAAYAILATDRAVLLTAALTAGRIWSLPAASAYKAGRRLVVRDAVGGVSSTNTLTIQRAGTDTIDGATTLVLDTPWEGAELVSNGADAWSVMAVSAGNTKARRRRSLGLDDTTAAPTVGDAFKWNGTLWVPAKSREALTANRTYFVRTDGSNSNDGRTNTAGGAFLTKQKAYETLLTLDLNGFDVTVAVADGSYTAGILISKNWVGGTVIFSGSTSAIVSIAGNHAILTTVPLSNVLSISGLKLQTSGAGDCIRNSAGGKVTFSGTEFGSCAAAQINADAVGALVECTGNYSISGGAVNHAQARYGGMFRCTARTVTLTGTPAFSGAFVRADQIGNALVNGNTYSGSATGKRYDAVLNGVIQTGGAGASALPGDVAGTTATGGQYQ</sequence>
<organism evidence="1 2">
    <name type="scientific">Aminobacter aminovorans</name>
    <name type="common">Chelatobacter heintzii</name>
    <dbReference type="NCBI Taxonomy" id="83263"/>
    <lineage>
        <taxon>Bacteria</taxon>
        <taxon>Pseudomonadati</taxon>
        <taxon>Pseudomonadota</taxon>
        <taxon>Alphaproteobacteria</taxon>
        <taxon>Hyphomicrobiales</taxon>
        <taxon>Phyllobacteriaceae</taxon>
        <taxon>Aminobacter</taxon>
    </lineage>
</organism>
<dbReference type="OrthoDB" id="564699at2"/>
<dbReference type="AlphaFoldDB" id="A0A380WKN7"/>
<protein>
    <submittedName>
        <fullName evidence="1">Uncharacterized protein</fullName>
    </submittedName>
</protein>
<reference evidence="1 2" key="1">
    <citation type="submission" date="2018-06" db="EMBL/GenBank/DDBJ databases">
        <authorList>
            <consortium name="Pathogen Informatics"/>
            <person name="Doyle S."/>
        </authorList>
    </citation>
    <scope>NUCLEOTIDE SEQUENCE [LARGE SCALE GENOMIC DNA]</scope>
    <source>
        <strain evidence="1 2">NCTC10684</strain>
    </source>
</reference>
<accession>A0A380WKN7</accession>
<evidence type="ECO:0000313" key="1">
    <source>
        <dbReference type="EMBL" id="SUU89420.1"/>
    </source>
</evidence>
<dbReference type="EMBL" id="UFSM01000001">
    <property type="protein sequence ID" value="SUU89420.1"/>
    <property type="molecule type" value="Genomic_DNA"/>
</dbReference>
<gene>
    <name evidence="1" type="ORF">NCTC10684_02660</name>
</gene>